<reference evidence="2 3" key="1">
    <citation type="submission" date="2018-03" db="EMBL/GenBank/DDBJ databases">
        <title>Cross-interface Injection: A General Nanoliter Liquid Handling Method Applied to Single Cells Genome Amplification Automated Nanoliter Liquid Handling Applied to Single Cell Multiple Displacement Amplification.</title>
        <authorList>
            <person name="Yun J."/>
            <person name="Xu P."/>
            <person name="Xu J."/>
            <person name="Dai X."/>
            <person name="Wang Y."/>
            <person name="Zheng X."/>
            <person name="Cao C."/>
            <person name="Yi Q."/>
            <person name="Zhu Y."/>
            <person name="Wang L."/>
            <person name="Dong Z."/>
            <person name="Huang Y."/>
            <person name="Huang L."/>
            <person name="Du W."/>
        </authorList>
    </citation>
    <scope>NUCLEOTIDE SEQUENCE [LARGE SCALE GENOMIC DNA]</scope>
    <source>
        <strain evidence="2 3">Z-D1-2</strain>
    </source>
</reference>
<dbReference type="Gene3D" id="3.40.50.150">
    <property type="entry name" value="Vaccinia Virus protein VP39"/>
    <property type="match status" value="1"/>
</dbReference>
<dbReference type="CDD" id="cd02440">
    <property type="entry name" value="AdoMet_MTases"/>
    <property type="match status" value="1"/>
</dbReference>
<organism evidence="2 3">
    <name type="scientific">Marivirga lumbricoides</name>
    <dbReference type="NCBI Taxonomy" id="1046115"/>
    <lineage>
        <taxon>Bacteria</taxon>
        <taxon>Pseudomonadati</taxon>
        <taxon>Bacteroidota</taxon>
        <taxon>Cytophagia</taxon>
        <taxon>Cytophagales</taxon>
        <taxon>Marivirgaceae</taxon>
        <taxon>Marivirga</taxon>
    </lineage>
</organism>
<dbReference type="InterPro" id="IPR025714">
    <property type="entry name" value="Methyltranfer_dom"/>
</dbReference>
<dbReference type="PANTHER" id="PTHR43861">
    <property type="entry name" value="TRANS-ACONITATE 2-METHYLTRANSFERASE-RELATED"/>
    <property type="match status" value="1"/>
</dbReference>
<keyword evidence="2" id="KW-0808">Transferase</keyword>
<feature type="domain" description="Methyltransferase" evidence="1">
    <location>
        <begin position="46"/>
        <end position="164"/>
    </location>
</feature>
<evidence type="ECO:0000259" key="1">
    <source>
        <dbReference type="Pfam" id="PF13847"/>
    </source>
</evidence>
<comment type="caution">
    <text evidence="2">The sequence shown here is derived from an EMBL/GenBank/DDBJ whole genome shotgun (WGS) entry which is preliminary data.</text>
</comment>
<dbReference type="EMBL" id="PYVU01000007">
    <property type="protein sequence ID" value="PTB97713.1"/>
    <property type="molecule type" value="Genomic_DNA"/>
</dbReference>
<evidence type="ECO:0000313" key="2">
    <source>
        <dbReference type="EMBL" id="PTB97713.1"/>
    </source>
</evidence>
<accession>A0A2T4DV78</accession>
<evidence type="ECO:0000313" key="3">
    <source>
        <dbReference type="Proteomes" id="UP000240608"/>
    </source>
</evidence>
<dbReference type="SUPFAM" id="SSF53335">
    <property type="entry name" value="S-adenosyl-L-methionine-dependent methyltransferases"/>
    <property type="match status" value="1"/>
</dbReference>
<dbReference type="AlphaFoldDB" id="A0A2T4DV78"/>
<dbReference type="GO" id="GO:0008168">
    <property type="term" value="F:methyltransferase activity"/>
    <property type="evidence" value="ECO:0007669"/>
    <property type="project" value="UniProtKB-KW"/>
</dbReference>
<proteinExistence type="predicted"/>
<protein>
    <submittedName>
        <fullName evidence="2">SAM-dependent methyltransferase</fullName>
    </submittedName>
</protein>
<keyword evidence="2" id="KW-0489">Methyltransferase</keyword>
<dbReference type="Pfam" id="PF13847">
    <property type="entry name" value="Methyltransf_31"/>
    <property type="match status" value="1"/>
</dbReference>
<dbReference type="Gene3D" id="2.20.25.110">
    <property type="entry name" value="S-adenosyl-L-methionine-dependent methyltransferases"/>
    <property type="match status" value="1"/>
</dbReference>
<gene>
    <name evidence="2" type="ORF">C9994_01685</name>
</gene>
<name>A0A2T4DV78_9BACT</name>
<dbReference type="Proteomes" id="UP000240608">
    <property type="component" value="Unassembled WGS sequence"/>
</dbReference>
<sequence>MDKGRKEWFNKWFNSPYYHILYKHRNENEARYFIQRLISSLEIQPTDKILDVACGKGRYSIYLNSLGFQVEGIDLSERNIEIANQSANENLHFQIHDMRQVYKEAYFDYAFNMFTSFGYFEKEEDNQKAISAIAKSLKKEGIFVLDFLNPYKVINNLVKEETKEIEGVHFKINRSFDGTHIIKKINITDNDETFEFYEKVMAIRRISFLDYFRNANLMHLQIYGDYSLNQYEPEFSDRMIFIVKKL</sequence>
<dbReference type="InterPro" id="IPR029063">
    <property type="entry name" value="SAM-dependent_MTases_sf"/>
</dbReference>
<dbReference type="GO" id="GO:0032259">
    <property type="term" value="P:methylation"/>
    <property type="evidence" value="ECO:0007669"/>
    <property type="project" value="UniProtKB-KW"/>
</dbReference>